<reference evidence="2" key="1">
    <citation type="submission" date="2021-02" db="EMBL/GenBank/DDBJ databases">
        <authorList>
            <person name="Nowell W R."/>
        </authorList>
    </citation>
    <scope>NUCLEOTIDE SEQUENCE</scope>
</reference>
<dbReference type="SUPFAM" id="SSF54695">
    <property type="entry name" value="POZ domain"/>
    <property type="match status" value="1"/>
</dbReference>
<dbReference type="PANTHER" id="PTHR24410">
    <property type="entry name" value="HL07962P-RELATED"/>
    <property type="match status" value="1"/>
</dbReference>
<evidence type="ECO:0000313" key="4">
    <source>
        <dbReference type="Proteomes" id="UP000663864"/>
    </source>
</evidence>
<dbReference type="InterPro" id="IPR011705">
    <property type="entry name" value="BACK"/>
</dbReference>
<protein>
    <recommendedName>
        <fullName evidence="1">BTB domain-containing protein</fullName>
    </recommendedName>
</protein>
<dbReference type="InterPro" id="IPR000210">
    <property type="entry name" value="BTB/POZ_dom"/>
</dbReference>
<organism evidence="2 4">
    <name type="scientific">Rotaria sordida</name>
    <dbReference type="NCBI Taxonomy" id="392033"/>
    <lineage>
        <taxon>Eukaryota</taxon>
        <taxon>Metazoa</taxon>
        <taxon>Spiralia</taxon>
        <taxon>Gnathifera</taxon>
        <taxon>Rotifera</taxon>
        <taxon>Eurotatoria</taxon>
        <taxon>Bdelloidea</taxon>
        <taxon>Philodinida</taxon>
        <taxon>Philodinidae</taxon>
        <taxon>Rotaria</taxon>
    </lineage>
</organism>
<dbReference type="InterPro" id="IPR051481">
    <property type="entry name" value="BTB-POZ/Galectin-3-binding"/>
</dbReference>
<evidence type="ECO:0000259" key="1">
    <source>
        <dbReference type="PROSITE" id="PS50097"/>
    </source>
</evidence>
<dbReference type="Gene3D" id="1.25.40.420">
    <property type="match status" value="1"/>
</dbReference>
<dbReference type="Proteomes" id="UP000663836">
    <property type="component" value="Unassembled WGS sequence"/>
</dbReference>
<proteinExistence type="predicted"/>
<dbReference type="PROSITE" id="PS50097">
    <property type="entry name" value="BTB"/>
    <property type="match status" value="1"/>
</dbReference>
<dbReference type="Proteomes" id="UP000663864">
    <property type="component" value="Unassembled WGS sequence"/>
</dbReference>
<dbReference type="Pfam" id="PF00651">
    <property type="entry name" value="BTB"/>
    <property type="match status" value="1"/>
</dbReference>
<accession>A0A813YLE1</accession>
<sequence length="460" mass="54065">MDDDFLAEHVLPLINLHNQDVDILSEQMIASIDNKILHSASSLIPETDSEITLNATNEHVELTSKFFNNCQFSDIRLRIGTNIYYAHKFILAKSSDVFATLLYSQHWTSNQSEILLEEQDECQGDVFEKFLKFFYTAKVTLHESNIIGLLCLADKYNVQSLRNLCTQYMIMKAKPPNVRNGIAWYSVAKQFSLDDLRNVCIKTVAWNMEYLLSNINQNEWYQCEFDFIRDLLSTSNLVITNEYRLYTSLSDWLLARSSDNLILSYACELLPLIRFSQMLPIQLYQIEQSFLYQKNNNQQIQDLLKRLLYQAYRFHTLASLRRDIDKPEFLPLEWYLPREYTEMNITDRVDIQSTLRFGIQVDVQTCSSPVPSTERTADWKIVYRKRSHDKWTLKIHRHDALNETHAQVTAIIYDCERRVLQVDQSETFIFTISNQYDLEIVLNNPYEAKELYLLIKPVIS</sequence>
<dbReference type="InterPro" id="IPR011333">
    <property type="entry name" value="SKP1/BTB/POZ_sf"/>
</dbReference>
<dbReference type="PANTHER" id="PTHR24410:SF41">
    <property type="entry name" value="HL07962P"/>
    <property type="match status" value="1"/>
</dbReference>
<dbReference type="Pfam" id="PF07707">
    <property type="entry name" value="BACK"/>
    <property type="match status" value="1"/>
</dbReference>
<feature type="domain" description="BTB" evidence="1">
    <location>
        <begin position="73"/>
        <end position="143"/>
    </location>
</feature>
<name>A0A813YLE1_9BILA</name>
<comment type="caution">
    <text evidence="2">The sequence shown here is derived from an EMBL/GenBank/DDBJ whole genome shotgun (WGS) entry which is preliminary data.</text>
</comment>
<dbReference type="SMART" id="SM00875">
    <property type="entry name" value="BACK"/>
    <property type="match status" value="1"/>
</dbReference>
<evidence type="ECO:0000313" key="3">
    <source>
        <dbReference type="EMBL" id="CAF3588745.1"/>
    </source>
</evidence>
<dbReference type="EMBL" id="CAJNOT010000189">
    <property type="protein sequence ID" value="CAF0885815.1"/>
    <property type="molecule type" value="Genomic_DNA"/>
</dbReference>
<evidence type="ECO:0000313" key="2">
    <source>
        <dbReference type="EMBL" id="CAF0885815.1"/>
    </source>
</evidence>
<dbReference type="EMBL" id="CAJOBD010000133">
    <property type="protein sequence ID" value="CAF3588745.1"/>
    <property type="molecule type" value="Genomic_DNA"/>
</dbReference>
<dbReference type="Gene3D" id="3.30.710.10">
    <property type="entry name" value="Potassium Channel Kv1.1, Chain A"/>
    <property type="match status" value="1"/>
</dbReference>
<dbReference type="AlphaFoldDB" id="A0A813YLE1"/>
<gene>
    <name evidence="3" type="ORF">JBS370_LOCUS3183</name>
    <name evidence="2" type="ORF">ZHD862_LOCUS6627</name>
</gene>
<dbReference type="SMART" id="SM00225">
    <property type="entry name" value="BTB"/>
    <property type="match status" value="1"/>
</dbReference>